<organism evidence="1 2">
    <name type="scientific">Bacteroides caccae</name>
    <dbReference type="NCBI Taxonomy" id="47678"/>
    <lineage>
        <taxon>Bacteria</taxon>
        <taxon>Pseudomonadati</taxon>
        <taxon>Bacteroidota</taxon>
        <taxon>Bacteroidia</taxon>
        <taxon>Bacteroidales</taxon>
        <taxon>Bacteroidaceae</taxon>
        <taxon>Bacteroides</taxon>
    </lineage>
</organism>
<evidence type="ECO:0000313" key="1">
    <source>
        <dbReference type="EMBL" id="CUQ49516.1"/>
    </source>
</evidence>
<dbReference type="AlphaFoldDB" id="A0A174WVE0"/>
<reference evidence="1 2" key="1">
    <citation type="submission" date="2015-09" db="EMBL/GenBank/DDBJ databases">
        <authorList>
            <consortium name="Pathogen Informatics"/>
        </authorList>
    </citation>
    <scope>NUCLEOTIDE SEQUENCE [LARGE SCALE GENOMIC DNA]</scope>
    <source>
        <strain evidence="1 2">2789STDY5834946</strain>
    </source>
</reference>
<name>A0A174WVE0_9BACE</name>
<protein>
    <submittedName>
        <fullName evidence="1">Uncharacterized protein</fullName>
    </submittedName>
</protein>
<sequence length="77" mass="9069">MAYKSNLDKMLEAVLLDEQLMKFGKYEAYEVGNIYQALESDNYVINVVAQIIKRCSEDDAKESEIWREINDYLKRNV</sequence>
<evidence type="ECO:0000313" key="2">
    <source>
        <dbReference type="Proteomes" id="UP000095725"/>
    </source>
</evidence>
<gene>
    <name evidence="1" type="ORF">ERS852558_03832</name>
</gene>
<proteinExistence type="predicted"/>
<dbReference type="Proteomes" id="UP000095725">
    <property type="component" value="Unassembled WGS sequence"/>
</dbReference>
<dbReference type="EMBL" id="CZBL01000019">
    <property type="protein sequence ID" value="CUQ49516.1"/>
    <property type="molecule type" value="Genomic_DNA"/>
</dbReference>
<accession>A0A174WVE0</accession>
<dbReference type="RefSeq" id="WP_022042738.1">
    <property type="nucleotide sequence ID" value="NZ_CAXSUM010000030.1"/>
</dbReference>